<dbReference type="Proteomes" id="UP000005038">
    <property type="component" value="Unassembled WGS sequence"/>
</dbReference>
<gene>
    <name evidence="1" type="ORF">GOOTI_034_00050</name>
</gene>
<keyword evidence="2" id="KW-1185">Reference proteome</keyword>
<dbReference type="AlphaFoldDB" id="H5THI0"/>
<organism evidence="1 2">
    <name type="scientific">Gordonia otitidis (strain DSM 44809 / CCUG 52243 / JCM 12355 / NBRC 100426 / IFM 10032)</name>
    <dbReference type="NCBI Taxonomy" id="1108044"/>
    <lineage>
        <taxon>Bacteria</taxon>
        <taxon>Bacillati</taxon>
        <taxon>Actinomycetota</taxon>
        <taxon>Actinomycetes</taxon>
        <taxon>Mycobacteriales</taxon>
        <taxon>Gordoniaceae</taxon>
        <taxon>Gordonia</taxon>
    </lineage>
</organism>
<dbReference type="STRING" id="1108044.GOOTI_034_00050"/>
<name>H5THI0_GORO1</name>
<sequence>MDQQDQQMRFTPQAWARRERALRCARIAADEIDRRCAEVADAWRAAEAASFAACSAFMTYYNALMPPSRDEIARDAARERWDAAQQQADATFACAKRLESALGSELRCELLATKDVVSGRPDTSRAKTPGGRRRAMVLLWRRPDPEE</sequence>
<proteinExistence type="predicted"/>
<dbReference type="RefSeq" id="WP_007237199.1">
    <property type="nucleotide sequence ID" value="NZ_BAFB01000034.1"/>
</dbReference>
<evidence type="ECO:0000313" key="2">
    <source>
        <dbReference type="Proteomes" id="UP000005038"/>
    </source>
</evidence>
<protein>
    <submittedName>
        <fullName evidence="1">Uncharacterized protein</fullName>
    </submittedName>
</protein>
<dbReference type="EMBL" id="BAFB01000034">
    <property type="protein sequence ID" value="GAB32938.1"/>
    <property type="molecule type" value="Genomic_DNA"/>
</dbReference>
<reference evidence="1" key="1">
    <citation type="submission" date="2012-02" db="EMBL/GenBank/DDBJ databases">
        <title>Whole genome shotgun sequence of Gordonia otitidis NBRC 100426.</title>
        <authorList>
            <person name="Yoshida I."/>
            <person name="Hosoyama A."/>
            <person name="Tsuchikane K."/>
            <person name="Katsumata H."/>
            <person name="Yamazaki S."/>
            <person name="Fujita N."/>
        </authorList>
    </citation>
    <scope>NUCLEOTIDE SEQUENCE [LARGE SCALE GENOMIC DNA]</scope>
    <source>
        <strain evidence="1">NBRC 100426</strain>
    </source>
</reference>
<evidence type="ECO:0000313" key="1">
    <source>
        <dbReference type="EMBL" id="GAB32938.1"/>
    </source>
</evidence>
<accession>H5THI0</accession>
<comment type="caution">
    <text evidence="1">The sequence shown here is derived from an EMBL/GenBank/DDBJ whole genome shotgun (WGS) entry which is preliminary data.</text>
</comment>